<evidence type="ECO:0000313" key="2">
    <source>
        <dbReference type="EMBL" id="VAX26425.1"/>
    </source>
</evidence>
<organism evidence="2">
    <name type="scientific">hydrothermal vent metagenome</name>
    <dbReference type="NCBI Taxonomy" id="652676"/>
    <lineage>
        <taxon>unclassified sequences</taxon>
        <taxon>metagenomes</taxon>
        <taxon>ecological metagenomes</taxon>
    </lineage>
</organism>
<keyword evidence="1" id="KW-0812">Transmembrane</keyword>
<keyword evidence="1" id="KW-1133">Transmembrane helix</keyword>
<protein>
    <submittedName>
        <fullName evidence="2">Uncharacterized protein</fullName>
    </submittedName>
</protein>
<feature type="non-terminal residue" evidence="2">
    <location>
        <position position="1"/>
    </location>
</feature>
<sequence>DLVAGDILVVPGSQRLYLRDWIAITLGVVSTLISFTTLLVVTAQ</sequence>
<dbReference type="EMBL" id="UOGD01000338">
    <property type="protein sequence ID" value="VAX26425.1"/>
    <property type="molecule type" value="Genomic_DNA"/>
</dbReference>
<proteinExistence type="predicted"/>
<evidence type="ECO:0000256" key="1">
    <source>
        <dbReference type="SAM" id="Phobius"/>
    </source>
</evidence>
<gene>
    <name evidence="2" type="ORF">MNBD_IGNAVI01-72</name>
</gene>
<name>A0A3B1D409_9ZZZZ</name>
<keyword evidence="1" id="KW-0472">Membrane</keyword>
<reference evidence="2" key="1">
    <citation type="submission" date="2018-06" db="EMBL/GenBank/DDBJ databases">
        <authorList>
            <person name="Zhirakovskaya E."/>
        </authorList>
    </citation>
    <scope>NUCLEOTIDE SEQUENCE</scope>
</reference>
<feature type="transmembrane region" description="Helical" evidence="1">
    <location>
        <begin position="21"/>
        <end position="41"/>
    </location>
</feature>
<dbReference type="AlphaFoldDB" id="A0A3B1D409"/>
<accession>A0A3B1D409</accession>